<evidence type="ECO:0000259" key="2">
    <source>
        <dbReference type="Pfam" id="PF07727"/>
    </source>
</evidence>
<dbReference type="InterPro" id="IPR013103">
    <property type="entry name" value="RVT_2"/>
</dbReference>
<reference evidence="3" key="1">
    <citation type="journal article" date="2022" name="Int. J. Mol. Sci.">
        <title>Draft Genome of Tanacetum Coccineum: Genomic Comparison of Closely Related Tanacetum-Family Plants.</title>
        <authorList>
            <person name="Yamashiro T."/>
            <person name="Shiraishi A."/>
            <person name="Nakayama K."/>
            <person name="Satake H."/>
        </authorList>
    </citation>
    <scope>NUCLEOTIDE SEQUENCE</scope>
</reference>
<evidence type="ECO:0000313" key="4">
    <source>
        <dbReference type="Proteomes" id="UP001151760"/>
    </source>
</evidence>
<gene>
    <name evidence="3" type="ORF">Tco_0651994</name>
</gene>
<feature type="domain" description="Reverse transcriptase Ty1/copia-type" evidence="2">
    <location>
        <begin position="113"/>
        <end position="162"/>
    </location>
</feature>
<comment type="caution">
    <text evidence="3">The sequence shown here is derived from an EMBL/GenBank/DDBJ whole genome shotgun (WGS) entry which is preliminary data.</text>
</comment>
<evidence type="ECO:0000256" key="1">
    <source>
        <dbReference type="SAM" id="MobiDB-lite"/>
    </source>
</evidence>
<feature type="region of interest" description="Disordered" evidence="1">
    <location>
        <begin position="1"/>
        <end position="44"/>
    </location>
</feature>
<reference evidence="3" key="2">
    <citation type="submission" date="2022-01" db="EMBL/GenBank/DDBJ databases">
        <authorList>
            <person name="Yamashiro T."/>
            <person name="Shiraishi A."/>
            <person name="Satake H."/>
            <person name="Nakayama K."/>
        </authorList>
    </citation>
    <scope>NUCLEOTIDE SEQUENCE</scope>
</reference>
<evidence type="ECO:0000313" key="3">
    <source>
        <dbReference type="EMBL" id="GJS57210.1"/>
    </source>
</evidence>
<dbReference type="Proteomes" id="UP001151760">
    <property type="component" value="Unassembled WGS sequence"/>
</dbReference>
<dbReference type="EMBL" id="BQNB010008989">
    <property type="protein sequence ID" value="GJS57210.1"/>
    <property type="molecule type" value="Genomic_DNA"/>
</dbReference>
<dbReference type="Pfam" id="PF07727">
    <property type="entry name" value="RVT_2"/>
    <property type="match status" value="1"/>
</dbReference>
<sequence length="170" mass="19148">MMSDHNSSDLAPQRHEMSVENVSSGLVPQGQKASDYDNSDLVPPRQNIVPTAKKTDSSQQGVLPLGKHVVEIQPCQFKRDAACHDPRIVDELHQEEGIDLKNHSAPVARLRSILEEVYVARPEGFVDLDHPEKVYLLRKALYGLKQVPRAWYDELSNFLMSHMALLIVTN</sequence>
<name>A0ABQ4WWJ7_9ASTR</name>
<organism evidence="3 4">
    <name type="scientific">Tanacetum coccineum</name>
    <dbReference type="NCBI Taxonomy" id="301880"/>
    <lineage>
        <taxon>Eukaryota</taxon>
        <taxon>Viridiplantae</taxon>
        <taxon>Streptophyta</taxon>
        <taxon>Embryophyta</taxon>
        <taxon>Tracheophyta</taxon>
        <taxon>Spermatophyta</taxon>
        <taxon>Magnoliopsida</taxon>
        <taxon>eudicotyledons</taxon>
        <taxon>Gunneridae</taxon>
        <taxon>Pentapetalae</taxon>
        <taxon>asterids</taxon>
        <taxon>campanulids</taxon>
        <taxon>Asterales</taxon>
        <taxon>Asteraceae</taxon>
        <taxon>Asteroideae</taxon>
        <taxon>Anthemideae</taxon>
        <taxon>Anthemidinae</taxon>
        <taxon>Tanacetum</taxon>
    </lineage>
</organism>
<accession>A0ABQ4WWJ7</accession>
<proteinExistence type="predicted"/>
<protein>
    <submittedName>
        <fullName evidence="3">Retrovirus-related pol polyprotein from transposon TNT 1-94</fullName>
    </submittedName>
</protein>
<feature type="compositionally biased region" description="Polar residues" evidence="1">
    <location>
        <begin position="1"/>
        <end position="10"/>
    </location>
</feature>
<keyword evidence="4" id="KW-1185">Reference proteome</keyword>